<dbReference type="PANTHER" id="PTHR13774:SF17">
    <property type="entry name" value="PHENAZINE BIOSYNTHESIS-LIKE DOMAIN-CONTAINING PROTEIN"/>
    <property type="match status" value="1"/>
</dbReference>
<evidence type="ECO:0000256" key="1">
    <source>
        <dbReference type="ARBA" id="ARBA00008270"/>
    </source>
</evidence>
<dbReference type="Pfam" id="PF02567">
    <property type="entry name" value="PhzC-PhzF"/>
    <property type="match status" value="1"/>
</dbReference>
<proteinExistence type="inferred from homology"/>
<dbReference type="GO" id="GO:0005737">
    <property type="term" value="C:cytoplasm"/>
    <property type="evidence" value="ECO:0007669"/>
    <property type="project" value="TreeGrafter"/>
</dbReference>
<keyword evidence="5" id="KW-1185">Reference proteome</keyword>
<comment type="similarity">
    <text evidence="1">Belongs to the PhzF family.</text>
</comment>
<dbReference type="EMBL" id="WODC01000002">
    <property type="protein sequence ID" value="MUM76815.1"/>
    <property type="molecule type" value="Genomic_DNA"/>
</dbReference>
<name>A0A7K1KL78_9BACT</name>
<dbReference type="Gene3D" id="3.10.310.10">
    <property type="entry name" value="Diaminopimelate Epimerase, Chain A, domain 1"/>
    <property type="match status" value="2"/>
</dbReference>
<dbReference type="AlphaFoldDB" id="A0A7K1KL78"/>
<accession>A0A7K1KL78</accession>
<evidence type="ECO:0000313" key="4">
    <source>
        <dbReference type="EMBL" id="MUM76815.1"/>
    </source>
</evidence>
<evidence type="ECO:0000256" key="2">
    <source>
        <dbReference type="ARBA" id="ARBA00023235"/>
    </source>
</evidence>
<sequence length="260" mass="29101">MELDIYQVDAFAEEVFSGNPAAVVPLFEWLSDGLMQKIAQECGQSETAFFVRRGEYFELRWFTPEYEIDLCGHATLASAHVLYEFLDYADPVVVFETKSGRLFVDREAGLYSMDFPAWSVRPIQVTERVAKALGARPAELFMGERDMMAVFESEEEIRALEPDFRLVSKLDGLCMICTAPGLDYDFVSRTFVPLTGVPEDPVTGSAHCTLVPFWAKRLGRSSLRARQVSARGGVLVCEDMGDRVKIAGHAVTFMRGTIIL</sequence>
<evidence type="ECO:0000313" key="5">
    <source>
        <dbReference type="Proteomes" id="UP000461162"/>
    </source>
</evidence>
<gene>
    <name evidence="4" type="ORF">GKC30_04100</name>
</gene>
<comment type="caution">
    <text evidence="4">The sequence shown here is derived from an EMBL/GenBank/DDBJ whole genome shotgun (WGS) entry which is preliminary data.</text>
</comment>
<dbReference type="PIRSF" id="PIRSF016184">
    <property type="entry name" value="PhzC_PhzF"/>
    <property type="match status" value="1"/>
</dbReference>
<organism evidence="4 5">
    <name type="scientific">Pseudodesulfovibrio alkaliphilus</name>
    <dbReference type="NCBI Taxonomy" id="2661613"/>
    <lineage>
        <taxon>Bacteria</taxon>
        <taxon>Pseudomonadati</taxon>
        <taxon>Thermodesulfobacteriota</taxon>
        <taxon>Desulfovibrionia</taxon>
        <taxon>Desulfovibrionales</taxon>
        <taxon>Desulfovibrionaceae</taxon>
    </lineage>
</organism>
<dbReference type="SUPFAM" id="SSF54506">
    <property type="entry name" value="Diaminopimelate epimerase-like"/>
    <property type="match status" value="1"/>
</dbReference>
<protein>
    <submittedName>
        <fullName evidence="4">PhzF family phenazine biosynthesis isomerase</fullName>
    </submittedName>
</protein>
<feature type="active site" evidence="3">
    <location>
        <position position="46"/>
    </location>
</feature>
<keyword evidence="2 4" id="KW-0413">Isomerase</keyword>
<dbReference type="GO" id="GO:0016853">
    <property type="term" value="F:isomerase activity"/>
    <property type="evidence" value="ECO:0007669"/>
    <property type="project" value="UniProtKB-KW"/>
</dbReference>
<dbReference type="NCBIfam" id="TIGR00654">
    <property type="entry name" value="PhzF_family"/>
    <property type="match status" value="1"/>
</dbReference>
<dbReference type="InterPro" id="IPR003719">
    <property type="entry name" value="Phenazine_PhzF-like"/>
</dbReference>
<dbReference type="RefSeq" id="WP_155932467.1">
    <property type="nucleotide sequence ID" value="NZ_WODC01000002.1"/>
</dbReference>
<dbReference type="Proteomes" id="UP000461162">
    <property type="component" value="Unassembled WGS sequence"/>
</dbReference>
<dbReference type="PANTHER" id="PTHR13774">
    <property type="entry name" value="PHENAZINE BIOSYNTHESIS PROTEIN"/>
    <property type="match status" value="1"/>
</dbReference>
<reference evidence="4 5" key="1">
    <citation type="submission" date="2019-11" db="EMBL/GenBank/DDBJ databases">
        <title>Pseudodesulfovibrio alkaliphilus, sp. nov., an alkaliphilic sulfate-reducing bacteria from mud volcano of Taman peninsula, Russia.</title>
        <authorList>
            <person name="Frolova A."/>
            <person name="Merkel A.Y."/>
            <person name="Slobodkin A.I."/>
        </authorList>
    </citation>
    <scope>NUCLEOTIDE SEQUENCE [LARGE SCALE GENOMIC DNA]</scope>
    <source>
        <strain evidence="4 5">F-1</strain>
    </source>
</reference>
<evidence type="ECO:0000256" key="3">
    <source>
        <dbReference type="PIRSR" id="PIRSR016184-1"/>
    </source>
</evidence>